<gene>
    <name evidence="1" type="ORF">GCM10022277_10290</name>
</gene>
<evidence type="ECO:0000313" key="1">
    <source>
        <dbReference type="EMBL" id="GAA3917281.1"/>
    </source>
</evidence>
<name>A0ABP7M946_9GAMM</name>
<sequence length="49" mass="5416">MIRAVLFALVLTIFCKVFLGVEEAPVFDTMPNEVLHHATAETDLKGDRG</sequence>
<keyword evidence="2" id="KW-1185">Reference proteome</keyword>
<comment type="caution">
    <text evidence="1">The sequence shown here is derived from an EMBL/GenBank/DDBJ whole genome shotgun (WGS) entry which is preliminary data.</text>
</comment>
<dbReference type="Proteomes" id="UP001501565">
    <property type="component" value="Unassembled WGS sequence"/>
</dbReference>
<protein>
    <submittedName>
        <fullName evidence="1">Uncharacterized protein</fullName>
    </submittedName>
</protein>
<proteinExistence type="predicted"/>
<dbReference type="EMBL" id="BAABBN010000004">
    <property type="protein sequence ID" value="GAA3917281.1"/>
    <property type="molecule type" value="Genomic_DNA"/>
</dbReference>
<organism evidence="1 2">
    <name type="scientific">Litoribacillus peritrichatus</name>
    <dbReference type="NCBI Taxonomy" id="718191"/>
    <lineage>
        <taxon>Bacteria</taxon>
        <taxon>Pseudomonadati</taxon>
        <taxon>Pseudomonadota</taxon>
        <taxon>Gammaproteobacteria</taxon>
        <taxon>Oceanospirillales</taxon>
        <taxon>Oceanospirillaceae</taxon>
        <taxon>Litoribacillus</taxon>
    </lineage>
</organism>
<evidence type="ECO:0000313" key="2">
    <source>
        <dbReference type="Proteomes" id="UP001501565"/>
    </source>
</evidence>
<accession>A0ABP7M946</accession>
<reference evidence="2" key="1">
    <citation type="journal article" date="2019" name="Int. J. Syst. Evol. Microbiol.">
        <title>The Global Catalogue of Microorganisms (GCM) 10K type strain sequencing project: providing services to taxonomists for standard genome sequencing and annotation.</title>
        <authorList>
            <consortium name="The Broad Institute Genomics Platform"/>
            <consortium name="The Broad Institute Genome Sequencing Center for Infectious Disease"/>
            <person name="Wu L."/>
            <person name="Ma J."/>
        </authorList>
    </citation>
    <scope>NUCLEOTIDE SEQUENCE [LARGE SCALE GENOMIC DNA]</scope>
    <source>
        <strain evidence="2">JCM 17551</strain>
    </source>
</reference>